<feature type="transmembrane region" description="Helical" evidence="1">
    <location>
        <begin position="226"/>
        <end position="249"/>
    </location>
</feature>
<evidence type="ECO:0000256" key="1">
    <source>
        <dbReference type="SAM" id="Phobius"/>
    </source>
</evidence>
<dbReference type="AlphaFoldDB" id="A0A3Q9BIU3"/>
<dbReference type="KEGG" id="jeh:EJN90_00930"/>
<keyword evidence="1" id="KW-1133">Transmembrane helix</keyword>
<evidence type="ECO:0000313" key="2">
    <source>
        <dbReference type="EMBL" id="AZP03345.1"/>
    </source>
</evidence>
<dbReference type="EMBL" id="CP034465">
    <property type="protein sequence ID" value="AZP03345.1"/>
    <property type="molecule type" value="Genomic_DNA"/>
</dbReference>
<dbReference type="OrthoDB" id="1655249at2"/>
<dbReference type="SUPFAM" id="SSF158560">
    <property type="entry name" value="BH3980-like"/>
    <property type="match status" value="1"/>
</dbReference>
<dbReference type="RefSeq" id="WP_126108446.1">
    <property type="nucleotide sequence ID" value="NZ_CP034465.1"/>
</dbReference>
<name>A0A3Q9BIU3_9LACT</name>
<protein>
    <recommendedName>
        <fullName evidence="4">DUF1129 family protein</fullName>
    </recommendedName>
</protein>
<organism evidence="2 3">
    <name type="scientific">Jeotgalibaca ciconiae</name>
    <dbReference type="NCBI Taxonomy" id="2496265"/>
    <lineage>
        <taxon>Bacteria</taxon>
        <taxon>Bacillati</taxon>
        <taxon>Bacillota</taxon>
        <taxon>Bacilli</taxon>
        <taxon>Lactobacillales</taxon>
        <taxon>Carnobacteriaceae</taxon>
        <taxon>Jeotgalibaca</taxon>
    </lineage>
</organism>
<evidence type="ECO:0008006" key="4">
    <source>
        <dbReference type="Google" id="ProtNLM"/>
    </source>
</evidence>
<keyword evidence="1" id="KW-0472">Membrane</keyword>
<evidence type="ECO:0000313" key="3">
    <source>
        <dbReference type="Proteomes" id="UP000273326"/>
    </source>
</evidence>
<dbReference type="Proteomes" id="UP000273326">
    <property type="component" value="Chromosome"/>
</dbReference>
<keyword evidence="1" id="KW-0812">Transmembrane</keyword>
<reference evidence="3" key="1">
    <citation type="submission" date="2018-12" db="EMBL/GenBank/DDBJ databases">
        <title>Complete genome sequencing of Jeotgalibaca sp. H21T32.</title>
        <authorList>
            <person name="Bae J.-W."/>
            <person name="Lee S.-Y."/>
        </authorList>
    </citation>
    <scope>NUCLEOTIDE SEQUENCE [LARGE SCALE GENOMIC DNA]</scope>
    <source>
        <strain evidence="3">H21T32</strain>
    </source>
</reference>
<feature type="transmembrane region" description="Helical" evidence="1">
    <location>
        <begin position="164"/>
        <end position="184"/>
    </location>
</feature>
<proteinExistence type="predicted"/>
<gene>
    <name evidence="2" type="ORF">EJN90_00930</name>
</gene>
<keyword evidence="3" id="KW-1185">Reference proteome</keyword>
<feature type="transmembrane region" description="Helical" evidence="1">
    <location>
        <begin position="255"/>
        <end position="273"/>
    </location>
</feature>
<feature type="transmembrane region" description="Helical" evidence="1">
    <location>
        <begin position="123"/>
        <end position="143"/>
    </location>
</feature>
<accession>A0A3Q9BIU3</accession>
<feature type="transmembrane region" description="Helical" evidence="1">
    <location>
        <begin position="99"/>
        <end position="117"/>
    </location>
</feature>
<sequence>MDNNNTINDLINRNNELRKQLTKKNLAYYENVLIYIRTAGLFYDGLEIEMVLMQILQDILAAQVAGETAEEYLGKKPQNAANEIIENLGKGCYKESLKLFGFVFGISSFFSLISQISTANNQINLLTLLVNGLLSFVIVVTLFHFIHKSIYTKSFSQNKIRKYGLLWILSVIILCLYTFLPITFPNILTITMTNSVMIMLNSFIIFTSLLYTFFRKSEKLLLKASLPFIIISNLLGILSRVEATHFFMAQQNGKLFAALATMAGFIWFSFYSFKESKKE</sequence>
<feature type="transmembrane region" description="Helical" evidence="1">
    <location>
        <begin position="196"/>
        <end position="214"/>
    </location>
</feature>